<dbReference type="Proteomes" id="UP000053593">
    <property type="component" value="Unassembled WGS sequence"/>
</dbReference>
<organism evidence="2 3">
    <name type="scientific">Collybiopsis luxurians FD-317 M1</name>
    <dbReference type="NCBI Taxonomy" id="944289"/>
    <lineage>
        <taxon>Eukaryota</taxon>
        <taxon>Fungi</taxon>
        <taxon>Dikarya</taxon>
        <taxon>Basidiomycota</taxon>
        <taxon>Agaricomycotina</taxon>
        <taxon>Agaricomycetes</taxon>
        <taxon>Agaricomycetidae</taxon>
        <taxon>Agaricales</taxon>
        <taxon>Marasmiineae</taxon>
        <taxon>Omphalotaceae</taxon>
        <taxon>Collybiopsis</taxon>
        <taxon>Collybiopsis luxurians</taxon>
    </lineage>
</organism>
<keyword evidence="3" id="KW-1185">Reference proteome</keyword>
<dbReference type="HOGENOM" id="CLU_829136_0_0_1"/>
<protein>
    <submittedName>
        <fullName evidence="2">Uncharacterized protein</fullName>
    </submittedName>
</protein>
<dbReference type="EMBL" id="KN834795">
    <property type="protein sequence ID" value="KIK56792.1"/>
    <property type="molecule type" value="Genomic_DNA"/>
</dbReference>
<feature type="region of interest" description="Disordered" evidence="1">
    <location>
        <begin position="48"/>
        <end position="69"/>
    </location>
</feature>
<feature type="region of interest" description="Disordered" evidence="1">
    <location>
        <begin position="180"/>
        <end position="211"/>
    </location>
</feature>
<reference evidence="2 3" key="1">
    <citation type="submission" date="2014-04" db="EMBL/GenBank/DDBJ databases">
        <title>Evolutionary Origins and Diversification of the Mycorrhizal Mutualists.</title>
        <authorList>
            <consortium name="DOE Joint Genome Institute"/>
            <consortium name="Mycorrhizal Genomics Consortium"/>
            <person name="Kohler A."/>
            <person name="Kuo A."/>
            <person name="Nagy L.G."/>
            <person name="Floudas D."/>
            <person name="Copeland A."/>
            <person name="Barry K.W."/>
            <person name="Cichocki N."/>
            <person name="Veneault-Fourrey C."/>
            <person name="LaButti K."/>
            <person name="Lindquist E.A."/>
            <person name="Lipzen A."/>
            <person name="Lundell T."/>
            <person name="Morin E."/>
            <person name="Murat C."/>
            <person name="Riley R."/>
            <person name="Ohm R."/>
            <person name="Sun H."/>
            <person name="Tunlid A."/>
            <person name="Henrissat B."/>
            <person name="Grigoriev I.V."/>
            <person name="Hibbett D.S."/>
            <person name="Martin F."/>
        </authorList>
    </citation>
    <scope>NUCLEOTIDE SEQUENCE [LARGE SCALE GENOMIC DNA]</scope>
    <source>
        <strain evidence="2 3">FD-317 M1</strain>
    </source>
</reference>
<evidence type="ECO:0000313" key="3">
    <source>
        <dbReference type="Proteomes" id="UP000053593"/>
    </source>
</evidence>
<feature type="region of interest" description="Disordered" evidence="1">
    <location>
        <begin position="85"/>
        <end position="106"/>
    </location>
</feature>
<accession>A0A0D0CFB9</accession>
<gene>
    <name evidence="2" type="ORF">GYMLUDRAFT_61825</name>
</gene>
<evidence type="ECO:0000256" key="1">
    <source>
        <dbReference type="SAM" id="MobiDB-lite"/>
    </source>
</evidence>
<name>A0A0D0CFB9_9AGAR</name>
<evidence type="ECO:0000313" key="2">
    <source>
        <dbReference type="EMBL" id="KIK56792.1"/>
    </source>
</evidence>
<feature type="compositionally biased region" description="Low complexity" evidence="1">
    <location>
        <begin position="238"/>
        <end position="315"/>
    </location>
</feature>
<dbReference type="AlphaFoldDB" id="A0A0D0CFB9"/>
<sequence length="335" mass="36121">MSYWPNFENSINPWAMEVDNWDHLASEHQALGNDNFFTSSMSLNNMTALPTSSLSRSDHQGGLPQQHSDESANNLLLLSPQITESHEPSAYPGSTGPPKQKRNHQMNSVKRRVILTPLRKQAEHLSERNRELFVRQRRDKANIALLERQLSEAKLQLAEREQAEQNLAEEMKNTAEEMEVEDELAGREAVRSEMPSQPGLKGKEKQQMSQNVEQVLNQQAAEIQRLLGLLSLQQKAALPSNNSSPSSAGPLSAAVDAGPASAARPSSGQNTSSSAHSLSGANSSFGARPSSSTGPSSASSSGPAASSGTAAPAPTVQIVTPRGRSEFITPAERRA</sequence>
<proteinExistence type="predicted"/>
<feature type="region of interest" description="Disordered" evidence="1">
    <location>
        <begin position="238"/>
        <end position="335"/>
    </location>
</feature>